<keyword evidence="1" id="KW-0472">Membrane</keyword>
<evidence type="ECO:0000313" key="3">
    <source>
        <dbReference type="Proteomes" id="UP001501697"/>
    </source>
</evidence>
<protein>
    <submittedName>
        <fullName evidence="2">Uncharacterized protein</fullName>
    </submittedName>
</protein>
<comment type="caution">
    <text evidence="2">The sequence shown here is derived from an EMBL/GenBank/DDBJ whole genome shotgun (WGS) entry which is preliminary data.</text>
</comment>
<feature type="transmembrane region" description="Helical" evidence="1">
    <location>
        <begin position="12"/>
        <end position="34"/>
    </location>
</feature>
<dbReference type="Proteomes" id="UP001501697">
    <property type="component" value="Unassembled WGS sequence"/>
</dbReference>
<name>A0ABP7B0I1_9MICO</name>
<reference evidence="3" key="1">
    <citation type="journal article" date="2019" name="Int. J. Syst. Evol. Microbiol.">
        <title>The Global Catalogue of Microorganisms (GCM) 10K type strain sequencing project: providing services to taxonomists for standard genome sequencing and annotation.</title>
        <authorList>
            <consortium name="The Broad Institute Genomics Platform"/>
            <consortium name="The Broad Institute Genome Sequencing Center for Infectious Disease"/>
            <person name="Wu L."/>
            <person name="Ma J."/>
        </authorList>
    </citation>
    <scope>NUCLEOTIDE SEQUENCE [LARGE SCALE GENOMIC DNA]</scope>
    <source>
        <strain evidence="3">JCM 16544</strain>
    </source>
</reference>
<accession>A0ABP7B0I1</accession>
<keyword evidence="1" id="KW-0812">Transmembrane</keyword>
<dbReference type="RefSeq" id="WP_344740052.1">
    <property type="nucleotide sequence ID" value="NZ_BAAAYU010000005.1"/>
</dbReference>
<organism evidence="2 3">
    <name type="scientific">Microbacterium awajiense</name>
    <dbReference type="NCBI Taxonomy" id="415214"/>
    <lineage>
        <taxon>Bacteria</taxon>
        <taxon>Bacillati</taxon>
        <taxon>Actinomycetota</taxon>
        <taxon>Actinomycetes</taxon>
        <taxon>Micrococcales</taxon>
        <taxon>Microbacteriaceae</taxon>
        <taxon>Microbacterium</taxon>
    </lineage>
</organism>
<keyword evidence="3" id="KW-1185">Reference proteome</keyword>
<proteinExistence type="predicted"/>
<keyword evidence="1" id="KW-1133">Transmembrane helix</keyword>
<feature type="transmembrane region" description="Helical" evidence="1">
    <location>
        <begin position="40"/>
        <end position="60"/>
    </location>
</feature>
<gene>
    <name evidence="2" type="ORF">GCM10022200_30310</name>
</gene>
<dbReference type="EMBL" id="BAAAYU010000005">
    <property type="protein sequence ID" value="GAA3644219.1"/>
    <property type="molecule type" value="Genomic_DNA"/>
</dbReference>
<evidence type="ECO:0000256" key="1">
    <source>
        <dbReference type="SAM" id="Phobius"/>
    </source>
</evidence>
<sequence>MATPELAPRRTAGGVVAVWVVAALAGVAVGLFVQPDARPAWLSVALGGCLVLALAIQLAYGRSQGFIGRMAASVLGALFVMGVISLGYGLAAVVPG</sequence>
<evidence type="ECO:0000313" key="2">
    <source>
        <dbReference type="EMBL" id="GAA3644219.1"/>
    </source>
</evidence>
<feature type="transmembrane region" description="Helical" evidence="1">
    <location>
        <begin position="72"/>
        <end position="94"/>
    </location>
</feature>